<protein>
    <submittedName>
        <fullName evidence="2">Uncharacterized protein</fullName>
    </submittedName>
</protein>
<name>A0A0S4INN6_BODSA</name>
<dbReference type="EMBL" id="CYKH01000207">
    <property type="protein sequence ID" value="CUE87905.1"/>
    <property type="molecule type" value="Genomic_DNA"/>
</dbReference>
<organism evidence="2 3">
    <name type="scientific">Bodo saltans</name>
    <name type="common">Flagellated protozoan</name>
    <dbReference type="NCBI Taxonomy" id="75058"/>
    <lineage>
        <taxon>Eukaryota</taxon>
        <taxon>Discoba</taxon>
        <taxon>Euglenozoa</taxon>
        <taxon>Kinetoplastea</taxon>
        <taxon>Metakinetoplastina</taxon>
        <taxon>Eubodonida</taxon>
        <taxon>Bodonidae</taxon>
        <taxon>Bodo</taxon>
    </lineage>
</organism>
<dbReference type="AlphaFoldDB" id="A0A0S4INN6"/>
<evidence type="ECO:0000313" key="2">
    <source>
        <dbReference type="EMBL" id="CUE87905.1"/>
    </source>
</evidence>
<proteinExistence type="predicted"/>
<sequence>WPQCLRHPFAPEPLPLKELHPTLNEYQYRNQRRAPLSNEEKFMRYHGEAFNYAKTTIPIDALHPDFCIPGFPSVELAELALEAFQKAVHMRALAFVVACAGDFRTTLILYNCERAAQFVKPHNSGDHPTGSSDSIHHHNDDSGGMHHGHHRVDEAALLTEGIKESTPTAGTPLPAPTSFLPVPAFGVGPTLAASRALCILHALEEINAMNLPLFPFHHAKQSEYASSRRALGLYGGHDHNLGHVPRQSRILHQVHAESDVQWLLKRERGGRDGGSFEVNMAYAPTPSFSHDERRSPHVVQHEELGMMLQLHSLRQFMPVDEATLNSMIQLYSSPLRTYIDRHQRLYHRSAKTTSGLSFQSVVEDQGSGWRHRSTVWLRVPIPISGVTLQGEILAVGRGTRLIEAERACIAHAVVLLTHLGLDTHLNISSPSAVESHTRLMRVFHRAVFAKPSDRVNTLFSCDDIGDVEPMGERTRRVSAKVHVECPPLVLQSTFEAMKAHSRLYNEMRSCAVQRWRRE</sequence>
<dbReference type="Proteomes" id="UP000051952">
    <property type="component" value="Unassembled WGS sequence"/>
</dbReference>
<evidence type="ECO:0000256" key="1">
    <source>
        <dbReference type="SAM" id="MobiDB-lite"/>
    </source>
</evidence>
<keyword evidence="3" id="KW-1185">Reference proteome</keyword>
<accession>A0A0S4INN6</accession>
<feature type="compositionally biased region" description="Basic and acidic residues" evidence="1">
    <location>
        <begin position="134"/>
        <end position="144"/>
    </location>
</feature>
<feature type="region of interest" description="Disordered" evidence="1">
    <location>
        <begin position="122"/>
        <end position="149"/>
    </location>
</feature>
<dbReference type="VEuPathDB" id="TriTrypDB:BSAL_56985"/>
<evidence type="ECO:0000313" key="3">
    <source>
        <dbReference type="Proteomes" id="UP000051952"/>
    </source>
</evidence>
<reference evidence="3" key="1">
    <citation type="submission" date="2015-09" db="EMBL/GenBank/DDBJ databases">
        <authorList>
            <consortium name="Pathogen Informatics"/>
        </authorList>
    </citation>
    <scope>NUCLEOTIDE SEQUENCE [LARGE SCALE GENOMIC DNA]</scope>
    <source>
        <strain evidence="3">Lake Konstanz</strain>
    </source>
</reference>
<feature type="non-terminal residue" evidence="2">
    <location>
        <position position="1"/>
    </location>
</feature>
<gene>
    <name evidence="2" type="ORF">BSAL_56985</name>
</gene>